<dbReference type="GO" id="GO:0000287">
    <property type="term" value="F:magnesium ion binding"/>
    <property type="evidence" value="ECO:0007669"/>
    <property type="project" value="InterPro"/>
</dbReference>
<name>A0A0N7M0Q0_9RHOB</name>
<dbReference type="SUPFAM" id="SSF56214">
    <property type="entry name" value="4'-phosphopantetheinyl transferase"/>
    <property type="match status" value="1"/>
</dbReference>
<evidence type="ECO:0000256" key="10">
    <source>
        <dbReference type="ARBA" id="ARBA00049176"/>
    </source>
</evidence>
<evidence type="ECO:0000256" key="11">
    <source>
        <dbReference type="ARBA" id="ARBA00049191"/>
    </source>
</evidence>
<dbReference type="InterPro" id="IPR008278">
    <property type="entry name" value="4-PPantetheinyl_Trfase_dom"/>
</dbReference>
<keyword evidence="13" id="KW-0479">Metal-binding</keyword>
<evidence type="ECO:0000256" key="5">
    <source>
        <dbReference type="ARBA" id="ARBA00019087"/>
    </source>
</evidence>
<evidence type="ECO:0000259" key="15">
    <source>
        <dbReference type="Pfam" id="PF17837"/>
    </source>
</evidence>
<feature type="binding site" evidence="12">
    <location>
        <position position="125"/>
    </location>
    <ligand>
        <name>CoA</name>
        <dbReference type="ChEBI" id="CHEBI:57287"/>
    </ligand>
</feature>
<comment type="cofactor">
    <cofactor evidence="13">
        <name>Mg(2+)</name>
        <dbReference type="ChEBI" id="CHEBI:18420"/>
    </cofactor>
</comment>
<feature type="binding site" evidence="12">
    <location>
        <begin position="104"/>
        <end position="105"/>
    </location>
    <ligand>
        <name>CoA</name>
        <dbReference type="ChEBI" id="CHEBI:57287"/>
    </ligand>
</feature>
<dbReference type="Proteomes" id="UP000054935">
    <property type="component" value="Unassembled WGS sequence"/>
</dbReference>
<protein>
    <recommendedName>
        <fullName evidence="5">Enterobactin synthase component D</fullName>
    </recommendedName>
    <alternativeName>
        <fullName evidence="8">4'-phosphopantetheinyl transferase EntD</fullName>
    </alternativeName>
    <alternativeName>
        <fullName evidence="9">Enterochelin synthase D</fullName>
    </alternativeName>
</protein>
<dbReference type="AlphaFoldDB" id="A0A0N7M0Q0"/>
<comment type="pathway">
    <text evidence="2">Siderophore biosynthesis; enterobactin biosynthesis.</text>
</comment>
<dbReference type="PANTHER" id="PTHR38096">
    <property type="entry name" value="ENTEROBACTIN SYNTHASE COMPONENT D"/>
    <property type="match status" value="1"/>
</dbReference>
<evidence type="ECO:0000256" key="3">
    <source>
        <dbReference type="ARBA" id="ARBA00008342"/>
    </source>
</evidence>
<dbReference type="Pfam" id="PF17837">
    <property type="entry name" value="4PPT_N"/>
    <property type="match status" value="1"/>
</dbReference>
<reference evidence="16 17" key="1">
    <citation type="submission" date="2015-09" db="EMBL/GenBank/DDBJ databases">
        <authorList>
            <consortium name="Swine Surveillance"/>
        </authorList>
    </citation>
    <scope>NUCLEOTIDE SEQUENCE [LARGE SCALE GENOMIC DNA]</scope>
    <source>
        <strain evidence="16 17">CECT 7648</strain>
    </source>
</reference>
<feature type="domain" description="4'-phosphopantetheinyl transferase" evidence="14">
    <location>
        <begin position="123"/>
        <end position="197"/>
    </location>
</feature>
<organism evidence="16 17">
    <name type="scientific">Tropicibacter naphthalenivorans</name>
    <dbReference type="NCBI Taxonomy" id="441103"/>
    <lineage>
        <taxon>Bacteria</taxon>
        <taxon>Pseudomonadati</taxon>
        <taxon>Pseudomonadota</taxon>
        <taxon>Alphaproteobacteria</taxon>
        <taxon>Rhodobacterales</taxon>
        <taxon>Roseobacteraceae</taxon>
        <taxon>Tropicibacter</taxon>
    </lineage>
</organism>
<keyword evidence="6 16" id="KW-0808">Transferase</keyword>
<evidence type="ECO:0000256" key="2">
    <source>
        <dbReference type="ARBA" id="ARBA00004993"/>
    </source>
</evidence>
<dbReference type="GO" id="GO:0005886">
    <property type="term" value="C:plasma membrane"/>
    <property type="evidence" value="ECO:0007669"/>
    <property type="project" value="TreeGrafter"/>
</dbReference>
<dbReference type="PANTHER" id="PTHR38096:SF1">
    <property type="entry name" value="ENTEROBACTIN SYNTHASE COMPONENT D"/>
    <property type="match status" value="1"/>
</dbReference>
<dbReference type="STRING" id="441103.TRN7648_03305"/>
<evidence type="ECO:0000259" key="14">
    <source>
        <dbReference type="Pfam" id="PF01648"/>
    </source>
</evidence>
<keyword evidence="17" id="KW-1185">Reference proteome</keyword>
<dbReference type="GO" id="GO:0009366">
    <property type="term" value="C:enterobactin synthetase complex"/>
    <property type="evidence" value="ECO:0007669"/>
    <property type="project" value="InterPro"/>
</dbReference>
<dbReference type="RefSeq" id="WP_058248749.1">
    <property type="nucleotide sequence ID" value="NZ_CYSE01000007.1"/>
</dbReference>
<proteinExistence type="inferred from homology"/>
<feature type="domain" description="4'-phosphopantetheinyl transferase N-terminal" evidence="15">
    <location>
        <begin position="53"/>
        <end position="113"/>
    </location>
</feature>
<evidence type="ECO:0000313" key="16">
    <source>
        <dbReference type="EMBL" id="CUH81081.1"/>
    </source>
</evidence>
<feature type="binding site" evidence="12">
    <location>
        <position position="173"/>
    </location>
    <ligand>
        <name>CoA</name>
        <dbReference type="ChEBI" id="CHEBI:57287"/>
    </ligand>
</feature>
<evidence type="ECO:0000313" key="17">
    <source>
        <dbReference type="Proteomes" id="UP000054935"/>
    </source>
</evidence>
<feature type="binding site" evidence="13">
    <location>
        <position position="127"/>
    </location>
    <ligand>
        <name>Mg(2+)</name>
        <dbReference type="ChEBI" id="CHEBI:18420"/>
    </ligand>
</feature>
<dbReference type="PRINTS" id="PR01399">
    <property type="entry name" value="ENTSNTHTASED"/>
</dbReference>
<keyword evidence="7" id="KW-0259">Enterobactin biosynthesis</keyword>
<dbReference type="UniPathway" id="UPA00017"/>
<accession>A0A0N7M0Q0</accession>
<comment type="catalytic activity">
    <reaction evidence="10">
        <text>apo-[aryl-carrier protein] + CoA = holo-[aryl-carrier protein] + adenosine 3',5'-bisphosphate + H(+)</text>
        <dbReference type="Rhea" id="RHEA:48404"/>
        <dbReference type="Rhea" id="RHEA-COMP:15903"/>
        <dbReference type="Rhea" id="RHEA-COMP:17557"/>
        <dbReference type="ChEBI" id="CHEBI:15378"/>
        <dbReference type="ChEBI" id="CHEBI:29999"/>
        <dbReference type="ChEBI" id="CHEBI:57287"/>
        <dbReference type="ChEBI" id="CHEBI:58343"/>
        <dbReference type="ChEBI" id="CHEBI:64479"/>
    </reaction>
</comment>
<dbReference type="EMBL" id="CYSE01000007">
    <property type="protein sequence ID" value="CUH81081.1"/>
    <property type="molecule type" value="Genomic_DNA"/>
</dbReference>
<evidence type="ECO:0000256" key="13">
    <source>
        <dbReference type="PIRSR" id="PIRSR603542-2"/>
    </source>
</evidence>
<feature type="binding site" evidence="13">
    <location>
        <position position="126"/>
    </location>
    <ligand>
        <name>Mg(2+)</name>
        <dbReference type="ChEBI" id="CHEBI:18420"/>
    </ligand>
</feature>
<gene>
    <name evidence="16" type="ORF">TRN7648_03305</name>
</gene>
<feature type="binding site" evidence="12">
    <location>
        <position position="68"/>
    </location>
    <ligand>
        <name>CoA</name>
        <dbReference type="ChEBI" id="CHEBI:57287"/>
    </ligand>
</feature>
<evidence type="ECO:0000256" key="7">
    <source>
        <dbReference type="ARBA" id="ARBA00023191"/>
    </source>
</evidence>
<dbReference type="InterPro" id="IPR041354">
    <property type="entry name" value="4PPT_N"/>
</dbReference>
<dbReference type="InterPro" id="IPR037143">
    <property type="entry name" value="4-PPantetheinyl_Trfase_dom_sf"/>
</dbReference>
<keyword evidence="13" id="KW-0460">Magnesium</keyword>
<comment type="function">
    <text evidence="1">Involved in the biosynthesis of the siderophore enterobactin (enterochelin), which is a macrocyclic trimeric lactone of N-(2,3-dihydroxybenzoyl)-serine. The serine trilactone serves as a scaffolding for the three catechol functionalities that provide hexadentate coordination for the tightly ligated iron(2+) atoms. Plays an essential role in the assembly of the enterobactin by catalyzing the transfer of the 4'-phosphopantetheine (Ppant) moiety from coenzyme A to the apo-domains of both EntB (ArCP domain) and EntF (PCP domain) to yield their holo-forms which make them competent for the activation of 2,3-dihydroxybenzoate (DHB) and L-serine, respectively.</text>
</comment>
<evidence type="ECO:0000256" key="6">
    <source>
        <dbReference type="ARBA" id="ARBA00022679"/>
    </source>
</evidence>
<feature type="binding site" evidence="13">
    <location>
        <position position="125"/>
    </location>
    <ligand>
        <name>Mg(2+)</name>
        <dbReference type="ChEBI" id="CHEBI:18420"/>
    </ligand>
</feature>
<dbReference type="GO" id="GO:0008897">
    <property type="term" value="F:holo-[acyl-carrier-protein] synthase activity"/>
    <property type="evidence" value="ECO:0007669"/>
    <property type="project" value="InterPro"/>
</dbReference>
<dbReference type="InterPro" id="IPR003542">
    <property type="entry name" value="Enbac_synth_compD-like"/>
</dbReference>
<evidence type="ECO:0000256" key="12">
    <source>
        <dbReference type="PIRSR" id="PIRSR603542-1"/>
    </source>
</evidence>
<comment type="subunit">
    <text evidence="4">EntB, EntD, EntE, and EntF form a multienzyme complex called enterobactin synthase.</text>
</comment>
<dbReference type="GO" id="GO:0009239">
    <property type="term" value="P:enterobactin biosynthetic process"/>
    <property type="evidence" value="ECO:0007669"/>
    <property type="project" value="UniProtKB-UniPathway"/>
</dbReference>
<evidence type="ECO:0000256" key="9">
    <source>
        <dbReference type="ARBA" id="ARBA00031996"/>
    </source>
</evidence>
<evidence type="ECO:0000256" key="4">
    <source>
        <dbReference type="ARBA" id="ARBA00011503"/>
    </source>
</evidence>
<dbReference type="OrthoDB" id="8210607at2"/>
<sequence length="239" mass="25532">MTPDALPPLSEGFLTQPQVRALSGGVLVQGRFDLGRFAPALFETLGITRPPRLSRAVDKRLAEYLAGRAMAAVALDALGLPPAFIDTAESRAPIWPAGLSGSITHARGHCACLLLPAPARAPGLDIEALATDRALDSILHVAVNETEAALLNTAPDLSQAATLTFSAKETLFKALFPTVRSHFGFDCARLCALPARGTLPLELTQTLAPSLPKGQRWDIRYEAQPDHVLTWLVAEQPHP</sequence>
<comment type="catalytic activity">
    <reaction evidence="11">
        <text>apo-[peptidyl-carrier protein] + CoA = holo-[peptidyl-carrier protein] + adenosine 3',5'-bisphosphate + H(+)</text>
        <dbReference type="Rhea" id="RHEA:46228"/>
        <dbReference type="Rhea" id="RHEA-COMP:11479"/>
        <dbReference type="Rhea" id="RHEA-COMP:11480"/>
        <dbReference type="ChEBI" id="CHEBI:15378"/>
        <dbReference type="ChEBI" id="CHEBI:29999"/>
        <dbReference type="ChEBI" id="CHEBI:57287"/>
        <dbReference type="ChEBI" id="CHEBI:58343"/>
        <dbReference type="ChEBI" id="CHEBI:64479"/>
    </reaction>
</comment>
<comment type="similarity">
    <text evidence="3">Belongs to the P-Pant transferase superfamily. EntD family.</text>
</comment>
<feature type="binding site" evidence="12">
    <location>
        <position position="169"/>
    </location>
    <ligand>
        <name>CoA</name>
        <dbReference type="ChEBI" id="CHEBI:57287"/>
    </ligand>
</feature>
<dbReference type="Pfam" id="PF01648">
    <property type="entry name" value="ACPS"/>
    <property type="match status" value="1"/>
</dbReference>
<feature type="binding site" evidence="12">
    <location>
        <position position="60"/>
    </location>
    <ligand>
        <name>CoA</name>
        <dbReference type="ChEBI" id="CHEBI:57287"/>
    </ligand>
</feature>
<evidence type="ECO:0000256" key="1">
    <source>
        <dbReference type="ARBA" id="ARBA00003937"/>
    </source>
</evidence>
<evidence type="ECO:0000256" key="8">
    <source>
        <dbReference type="ARBA" id="ARBA00029894"/>
    </source>
</evidence>